<protein>
    <submittedName>
        <fullName evidence="1">Uncharacterized protein</fullName>
    </submittedName>
</protein>
<evidence type="ECO:0000313" key="2">
    <source>
        <dbReference type="Proteomes" id="UP000735302"/>
    </source>
</evidence>
<evidence type="ECO:0000313" key="1">
    <source>
        <dbReference type="EMBL" id="GFO35336.1"/>
    </source>
</evidence>
<gene>
    <name evidence="1" type="ORF">PoB_006184100</name>
</gene>
<dbReference type="AlphaFoldDB" id="A0AAV4CTU1"/>
<proteinExistence type="predicted"/>
<organism evidence="1 2">
    <name type="scientific">Plakobranchus ocellatus</name>
    <dbReference type="NCBI Taxonomy" id="259542"/>
    <lineage>
        <taxon>Eukaryota</taxon>
        <taxon>Metazoa</taxon>
        <taxon>Spiralia</taxon>
        <taxon>Lophotrochozoa</taxon>
        <taxon>Mollusca</taxon>
        <taxon>Gastropoda</taxon>
        <taxon>Heterobranchia</taxon>
        <taxon>Euthyneura</taxon>
        <taxon>Panpulmonata</taxon>
        <taxon>Sacoglossa</taxon>
        <taxon>Placobranchoidea</taxon>
        <taxon>Plakobranchidae</taxon>
        <taxon>Plakobranchus</taxon>
    </lineage>
</organism>
<reference evidence="1 2" key="1">
    <citation type="journal article" date="2021" name="Elife">
        <title>Chloroplast acquisition without the gene transfer in kleptoplastic sea slugs, Plakobranchus ocellatus.</title>
        <authorList>
            <person name="Maeda T."/>
            <person name="Takahashi S."/>
            <person name="Yoshida T."/>
            <person name="Shimamura S."/>
            <person name="Takaki Y."/>
            <person name="Nagai Y."/>
            <person name="Toyoda A."/>
            <person name="Suzuki Y."/>
            <person name="Arimoto A."/>
            <person name="Ishii H."/>
            <person name="Satoh N."/>
            <person name="Nishiyama T."/>
            <person name="Hasebe M."/>
            <person name="Maruyama T."/>
            <person name="Minagawa J."/>
            <person name="Obokata J."/>
            <person name="Shigenobu S."/>
        </authorList>
    </citation>
    <scope>NUCLEOTIDE SEQUENCE [LARGE SCALE GENOMIC DNA]</scope>
</reference>
<comment type="caution">
    <text evidence="1">The sequence shown here is derived from an EMBL/GenBank/DDBJ whole genome shotgun (WGS) entry which is preliminary data.</text>
</comment>
<keyword evidence="2" id="KW-1185">Reference proteome</keyword>
<accession>A0AAV4CTU1</accession>
<sequence>MGLWFWFRFRFRFSKHSADDHQCDDPDGQTRVLHDATSMSTQVQLQKFPTILLQGELAKLLQLVKHCTVTYGCCFAFLTFTSGGVCGAMDNTLALRFGETFLSQVRAQARRQSPGLSRA</sequence>
<dbReference type="Proteomes" id="UP000735302">
    <property type="component" value="Unassembled WGS sequence"/>
</dbReference>
<name>A0AAV4CTU1_9GAST</name>
<dbReference type="EMBL" id="BLXT01006999">
    <property type="protein sequence ID" value="GFO35336.1"/>
    <property type="molecule type" value="Genomic_DNA"/>
</dbReference>